<feature type="transmembrane region" description="Helical" evidence="7">
    <location>
        <begin position="112"/>
        <end position="132"/>
    </location>
</feature>
<evidence type="ECO:0000256" key="3">
    <source>
        <dbReference type="ARBA" id="ARBA00022448"/>
    </source>
</evidence>
<evidence type="ECO:0000256" key="7">
    <source>
        <dbReference type="SAM" id="Phobius"/>
    </source>
</evidence>
<sequence>MTSSALALEARVRPTIKPSYHVWLLVVVNSKCKDTLTINPISLSNTRGTRSPRSLVYIGLKRVERAAFSDSNAYSNYKLWWEVVAVILISPLPALSPVVLSLHVSLRVSNGVFAIGTAIGCVVAPLTFFLFYHSLDLGNPNGEYKAPNAIIYRNMAILGVEGFSALPNHCLKFCYAFFAFAVLMNFVCGWN</sequence>
<evidence type="ECO:0000313" key="9">
    <source>
        <dbReference type="Proteomes" id="UP001058974"/>
    </source>
</evidence>
<dbReference type="EMBL" id="JAMSHJ010000004">
    <property type="protein sequence ID" value="KAI5418622.1"/>
    <property type="molecule type" value="Genomic_DNA"/>
</dbReference>
<comment type="subcellular location">
    <subcellularLocation>
        <location evidence="1">Membrane</location>
        <topology evidence="1">Multi-pass membrane protein</topology>
    </subcellularLocation>
</comment>
<dbReference type="PANTHER" id="PTHR31645">
    <property type="entry name" value="OLIGOPEPTIDE TRANSPORTER YGL114W-RELATED"/>
    <property type="match status" value="1"/>
</dbReference>
<dbReference type="GO" id="GO:0010039">
    <property type="term" value="P:response to iron ion"/>
    <property type="evidence" value="ECO:0007669"/>
    <property type="project" value="TreeGrafter"/>
</dbReference>
<keyword evidence="4 7" id="KW-0812">Transmembrane</keyword>
<evidence type="ECO:0000256" key="5">
    <source>
        <dbReference type="ARBA" id="ARBA00022989"/>
    </source>
</evidence>
<dbReference type="GO" id="GO:0051980">
    <property type="term" value="F:iron-nicotianamine transmembrane transporter activity"/>
    <property type="evidence" value="ECO:0007669"/>
    <property type="project" value="TreeGrafter"/>
</dbReference>
<keyword evidence="5 7" id="KW-1133">Transmembrane helix</keyword>
<dbReference type="Gramene" id="Psat04G0301200-T1">
    <property type="protein sequence ID" value="KAI5418622.1"/>
    <property type="gene ID" value="KIW84_043012"/>
</dbReference>
<keyword evidence="3" id="KW-0813">Transport</keyword>
<protein>
    <submittedName>
        <fullName evidence="8">Uncharacterized protein</fullName>
    </submittedName>
</protein>
<name>A0A9D4XEA6_PEA</name>
<comment type="caution">
    <text evidence="8">The sequence shown here is derived from an EMBL/GenBank/DDBJ whole genome shotgun (WGS) entry which is preliminary data.</text>
</comment>
<evidence type="ECO:0000256" key="4">
    <source>
        <dbReference type="ARBA" id="ARBA00022692"/>
    </source>
</evidence>
<dbReference type="GO" id="GO:0035673">
    <property type="term" value="F:oligopeptide transmembrane transporter activity"/>
    <property type="evidence" value="ECO:0007669"/>
    <property type="project" value="InterPro"/>
</dbReference>
<proteinExistence type="inferred from homology"/>
<dbReference type="Proteomes" id="UP001058974">
    <property type="component" value="Chromosome 4"/>
</dbReference>
<dbReference type="GO" id="GO:0048316">
    <property type="term" value="P:seed development"/>
    <property type="evidence" value="ECO:0007669"/>
    <property type="project" value="TreeGrafter"/>
</dbReference>
<feature type="transmembrane region" description="Helical" evidence="7">
    <location>
        <begin position="79"/>
        <end position="100"/>
    </location>
</feature>
<reference evidence="8 9" key="1">
    <citation type="journal article" date="2022" name="Nat. Genet.">
        <title>Improved pea reference genome and pan-genome highlight genomic features and evolutionary characteristics.</title>
        <authorList>
            <person name="Yang T."/>
            <person name="Liu R."/>
            <person name="Luo Y."/>
            <person name="Hu S."/>
            <person name="Wang D."/>
            <person name="Wang C."/>
            <person name="Pandey M.K."/>
            <person name="Ge S."/>
            <person name="Xu Q."/>
            <person name="Li N."/>
            <person name="Li G."/>
            <person name="Huang Y."/>
            <person name="Saxena R.K."/>
            <person name="Ji Y."/>
            <person name="Li M."/>
            <person name="Yan X."/>
            <person name="He Y."/>
            <person name="Liu Y."/>
            <person name="Wang X."/>
            <person name="Xiang C."/>
            <person name="Varshney R.K."/>
            <person name="Ding H."/>
            <person name="Gao S."/>
            <person name="Zong X."/>
        </authorList>
    </citation>
    <scope>NUCLEOTIDE SEQUENCE [LARGE SCALE GENOMIC DNA]</scope>
    <source>
        <strain evidence="8 9">cv. Zhongwan 6</strain>
    </source>
</reference>
<dbReference type="PANTHER" id="PTHR31645:SF4">
    <property type="entry name" value="METAL-NICOTIANAMINE TRANSPORTER YSL3"/>
    <property type="match status" value="1"/>
</dbReference>
<feature type="transmembrane region" description="Helical" evidence="7">
    <location>
        <begin position="173"/>
        <end position="190"/>
    </location>
</feature>
<evidence type="ECO:0000256" key="1">
    <source>
        <dbReference type="ARBA" id="ARBA00004141"/>
    </source>
</evidence>
<dbReference type="AlphaFoldDB" id="A0A9D4XEA6"/>
<dbReference type="InterPro" id="IPR004813">
    <property type="entry name" value="OPT"/>
</dbReference>
<dbReference type="GO" id="GO:0005886">
    <property type="term" value="C:plasma membrane"/>
    <property type="evidence" value="ECO:0007669"/>
    <property type="project" value="TreeGrafter"/>
</dbReference>
<gene>
    <name evidence="8" type="ORF">KIW84_043012</name>
</gene>
<accession>A0A9D4XEA6</accession>
<comment type="similarity">
    <text evidence="2">Belongs to the YSL (TC 2.A.67.2) family.</text>
</comment>
<dbReference type="Pfam" id="PF03169">
    <property type="entry name" value="OPT"/>
    <property type="match status" value="1"/>
</dbReference>
<keyword evidence="9" id="KW-1185">Reference proteome</keyword>
<dbReference type="InterPro" id="IPR045035">
    <property type="entry name" value="YSL-like"/>
</dbReference>
<evidence type="ECO:0000256" key="2">
    <source>
        <dbReference type="ARBA" id="ARBA00010276"/>
    </source>
</evidence>
<evidence type="ECO:0000313" key="8">
    <source>
        <dbReference type="EMBL" id="KAI5418622.1"/>
    </source>
</evidence>
<keyword evidence="6 7" id="KW-0472">Membrane</keyword>
<organism evidence="8 9">
    <name type="scientific">Pisum sativum</name>
    <name type="common">Garden pea</name>
    <name type="synonym">Lathyrus oleraceus</name>
    <dbReference type="NCBI Taxonomy" id="3888"/>
    <lineage>
        <taxon>Eukaryota</taxon>
        <taxon>Viridiplantae</taxon>
        <taxon>Streptophyta</taxon>
        <taxon>Embryophyta</taxon>
        <taxon>Tracheophyta</taxon>
        <taxon>Spermatophyta</taxon>
        <taxon>Magnoliopsida</taxon>
        <taxon>eudicotyledons</taxon>
        <taxon>Gunneridae</taxon>
        <taxon>Pentapetalae</taxon>
        <taxon>rosids</taxon>
        <taxon>fabids</taxon>
        <taxon>Fabales</taxon>
        <taxon>Fabaceae</taxon>
        <taxon>Papilionoideae</taxon>
        <taxon>50 kb inversion clade</taxon>
        <taxon>NPAAA clade</taxon>
        <taxon>Hologalegina</taxon>
        <taxon>IRL clade</taxon>
        <taxon>Fabeae</taxon>
        <taxon>Lathyrus</taxon>
    </lineage>
</organism>
<evidence type="ECO:0000256" key="6">
    <source>
        <dbReference type="ARBA" id="ARBA00023136"/>
    </source>
</evidence>